<evidence type="ECO:0000259" key="1">
    <source>
        <dbReference type="Pfam" id="PF03061"/>
    </source>
</evidence>
<dbReference type="EMBL" id="VFSU01000011">
    <property type="protein sequence ID" value="TPE63999.1"/>
    <property type="molecule type" value="Genomic_DNA"/>
</dbReference>
<dbReference type="OrthoDB" id="9813158at2"/>
<dbReference type="AlphaFoldDB" id="A0A501XU63"/>
<accession>A0A501XU63</accession>
<dbReference type="Proteomes" id="UP000319897">
    <property type="component" value="Unassembled WGS sequence"/>
</dbReference>
<protein>
    <submittedName>
        <fullName evidence="2">PaaI family thioesterase</fullName>
    </submittedName>
</protein>
<feature type="domain" description="Thioesterase" evidence="1">
    <location>
        <begin position="36"/>
        <end position="111"/>
    </location>
</feature>
<dbReference type="GO" id="GO:0016790">
    <property type="term" value="F:thiolester hydrolase activity"/>
    <property type="evidence" value="ECO:0007669"/>
    <property type="project" value="UniProtKB-ARBA"/>
</dbReference>
<dbReference type="SUPFAM" id="SSF54637">
    <property type="entry name" value="Thioesterase/thiol ester dehydrase-isomerase"/>
    <property type="match status" value="1"/>
</dbReference>
<evidence type="ECO:0000313" key="3">
    <source>
        <dbReference type="Proteomes" id="UP000319897"/>
    </source>
</evidence>
<dbReference type="CDD" id="cd03443">
    <property type="entry name" value="PaaI_thioesterase"/>
    <property type="match status" value="1"/>
</dbReference>
<name>A0A501XU63_9SPHN</name>
<organism evidence="2 3">
    <name type="scientific">Sandaracinobacter neustonicus</name>
    <dbReference type="NCBI Taxonomy" id="1715348"/>
    <lineage>
        <taxon>Bacteria</taxon>
        <taxon>Pseudomonadati</taxon>
        <taxon>Pseudomonadota</taxon>
        <taxon>Alphaproteobacteria</taxon>
        <taxon>Sphingomonadales</taxon>
        <taxon>Sphingosinicellaceae</taxon>
        <taxon>Sandaracinobacter</taxon>
    </lineage>
</organism>
<evidence type="ECO:0000313" key="2">
    <source>
        <dbReference type="EMBL" id="TPE63999.1"/>
    </source>
</evidence>
<comment type="caution">
    <text evidence="2">The sequence shown here is derived from an EMBL/GenBank/DDBJ whole genome shotgun (WGS) entry which is preliminary data.</text>
</comment>
<sequence>MTLPDQLPPYAAMLGLRQQGGALVMPYDVSLIGSPGRLHGGSVAGLMEIAGNLAVRAALAGVSAQVKPINVTVDYLREGALEDTFAEAFLMRIGRRVANVRVEAWQSDRNRPIAAARMNLLIVRQTAA</sequence>
<proteinExistence type="predicted"/>
<gene>
    <name evidence="2" type="ORF">FJQ54_03965</name>
</gene>
<dbReference type="RefSeq" id="WP_140927051.1">
    <property type="nucleotide sequence ID" value="NZ_VFSU01000011.1"/>
</dbReference>
<reference evidence="2 3" key="1">
    <citation type="submission" date="2019-06" db="EMBL/GenBank/DDBJ databases">
        <authorList>
            <person name="Lee I."/>
            <person name="Jang G.I."/>
            <person name="Hwang C.Y."/>
        </authorList>
    </citation>
    <scope>NUCLEOTIDE SEQUENCE [LARGE SCALE GENOMIC DNA]</scope>
    <source>
        <strain evidence="2 3">PAMC 28131</strain>
    </source>
</reference>
<dbReference type="InterPro" id="IPR029069">
    <property type="entry name" value="HotDog_dom_sf"/>
</dbReference>
<dbReference type="Pfam" id="PF03061">
    <property type="entry name" value="4HBT"/>
    <property type="match status" value="1"/>
</dbReference>
<dbReference type="Gene3D" id="3.10.129.10">
    <property type="entry name" value="Hotdog Thioesterase"/>
    <property type="match status" value="1"/>
</dbReference>
<keyword evidence="3" id="KW-1185">Reference proteome</keyword>
<dbReference type="InterPro" id="IPR006683">
    <property type="entry name" value="Thioestr_dom"/>
</dbReference>